<accession>A0A444U4C9</accession>
<evidence type="ECO:0000259" key="8">
    <source>
        <dbReference type="PROSITE" id="PS01225"/>
    </source>
</evidence>
<dbReference type="InterPro" id="IPR050780">
    <property type="entry name" value="Mucin_vWF_Thrombospondin_sf"/>
</dbReference>
<dbReference type="Gene3D" id="2.10.25.10">
    <property type="entry name" value="Laminin"/>
    <property type="match status" value="3"/>
</dbReference>
<feature type="disulfide bond" evidence="6">
    <location>
        <begin position="1557"/>
        <end position="1609"/>
    </location>
</feature>
<dbReference type="GO" id="GO:0031012">
    <property type="term" value="C:extracellular matrix"/>
    <property type="evidence" value="ECO:0007669"/>
    <property type="project" value="TreeGrafter"/>
</dbReference>
<comment type="subcellular location">
    <subcellularLocation>
        <location evidence="1">Secreted</location>
    </subcellularLocation>
</comment>
<evidence type="ECO:0000256" key="2">
    <source>
        <dbReference type="ARBA" id="ARBA00022525"/>
    </source>
</evidence>
<evidence type="ECO:0000256" key="5">
    <source>
        <dbReference type="ARBA" id="ARBA00023180"/>
    </source>
</evidence>
<dbReference type="Pfam" id="PF23244">
    <property type="entry name" value="VWF"/>
    <property type="match status" value="1"/>
</dbReference>
<dbReference type="PROSITE" id="PS01185">
    <property type="entry name" value="CTCK_1"/>
    <property type="match status" value="1"/>
</dbReference>
<dbReference type="SMART" id="SM00216">
    <property type="entry name" value="VWD"/>
    <property type="match status" value="4"/>
</dbReference>
<evidence type="ECO:0000313" key="12">
    <source>
        <dbReference type="Proteomes" id="UP000289886"/>
    </source>
</evidence>
<proteinExistence type="predicted"/>
<dbReference type="SMART" id="SM00214">
    <property type="entry name" value="VWC"/>
    <property type="match status" value="3"/>
</dbReference>
<dbReference type="PROSITE" id="PS50184">
    <property type="entry name" value="VWFC_2"/>
    <property type="match status" value="1"/>
</dbReference>
<keyword evidence="4 6" id="KW-1015">Disulfide bond</keyword>
<dbReference type="InterPro" id="IPR001007">
    <property type="entry name" value="VWF_dom"/>
</dbReference>
<evidence type="ECO:0000256" key="1">
    <source>
        <dbReference type="ARBA" id="ARBA00004613"/>
    </source>
</evidence>
<evidence type="ECO:0000313" key="11">
    <source>
        <dbReference type="EMBL" id="RXM30042.1"/>
    </source>
</evidence>
<reference evidence="11 12" key="1">
    <citation type="submission" date="2019-01" db="EMBL/GenBank/DDBJ databases">
        <title>Draft Genome and Complete Hox-Cluster Characterization of the Sterlet Sturgeon (Acipenser ruthenus).</title>
        <authorList>
            <person name="Wei Q."/>
        </authorList>
    </citation>
    <scope>NUCLEOTIDE SEQUENCE [LARGE SCALE GENOMIC DNA]</scope>
    <source>
        <strain evidence="11">WHYD16114868_AA</strain>
        <tissue evidence="11">Blood</tissue>
    </source>
</reference>
<dbReference type="InterPro" id="IPR058753">
    <property type="entry name" value="TIL_OTOGL_Mucin"/>
</dbReference>
<dbReference type="SMART" id="SM00041">
    <property type="entry name" value="CT"/>
    <property type="match status" value="1"/>
</dbReference>
<name>A0A444U4C9_ACIRT</name>
<keyword evidence="3" id="KW-0677">Repeat</keyword>
<evidence type="ECO:0000256" key="4">
    <source>
        <dbReference type="ARBA" id="ARBA00023157"/>
    </source>
</evidence>
<keyword evidence="5" id="KW-0325">Glycoprotein</keyword>
<dbReference type="Proteomes" id="UP000289886">
    <property type="component" value="Unassembled WGS sequence"/>
</dbReference>
<evidence type="ECO:0000256" key="3">
    <source>
        <dbReference type="ARBA" id="ARBA00022737"/>
    </source>
</evidence>
<dbReference type="InterPro" id="IPR006207">
    <property type="entry name" value="Cys_knot_C"/>
</dbReference>
<dbReference type="InterPro" id="IPR002919">
    <property type="entry name" value="TIL_dom"/>
</dbReference>
<dbReference type="SMART" id="SM00832">
    <property type="entry name" value="C8"/>
    <property type="match status" value="4"/>
</dbReference>
<dbReference type="SUPFAM" id="SSF57567">
    <property type="entry name" value="Serine protease inhibitors"/>
    <property type="match status" value="3"/>
</dbReference>
<evidence type="ECO:0000256" key="6">
    <source>
        <dbReference type="PROSITE-ProRule" id="PRU00039"/>
    </source>
</evidence>
<keyword evidence="12" id="KW-1185">Reference proteome</keyword>
<feature type="domain" description="VWFD" evidence="10">
    <location>
        <begin position="242"/>
        <end position="432"/>
    </location>
</feature>
<keyword evidence="7" id="KW-0732">Signal</keyword>
<dbReference type="PANTHER" id="PTHR11339:SF371">
    <property type="entry name" value="MUCIN-2"/>
    <property type="match status" value="1"/>
</dbReference>
<feature type="domain" description="VWFC" evidence="9">
    <location>
        <begin position="1341"/>
        <end position="1410"/>
    </location>
</feature>
<dbReference type="InterPro" id="IPR036084">
    <property type="entry name" value="Ser_inhib-like_sf"/>
</dbReference>
<dbReference type="Pfam" id="PF01826">
    <property type="entry name" value="TIL"/>
    <property type="match status" value="1"/>
</dbReference>
<keyword evidence="2" id="KW-0964">Secreted</keyword>
<dbReference type="PROSITE" id="PS51233">
    <property type="entry name" value="VWFD"/>
    <property type="match status" value="4"/>
</dbReference>
<gene>
    <name evidence="11" type="ORF">EOD39_8228</name>
</gene>
<organism evidence="11 12">
    <name type="scientific">Acipenser ruthenus</name>
    <name type="common">Sterlet sturgeon</name>
    <dbReference type="NCBI Taxonomy" id="7906"/>
    <lineage>
        <taxon>Eukaryota</taxon>
        <taxon>Metazoa</taxon>
        <taxon>Chordata</taxon>
        <taxon>Craniata</taxon>
        <taxon>Vertebrata</taxon>
        <taxon>Euteleostomi</taxon>
        <taxon>Actinopterygii</taxon>
        <taxon>Chondrostei</taxon>
        <taxon>Acipenseriformes</taxon>
        <taxon>Acipenseridae</taxon>
        <taxon>Acipenser</taxon>
    </lineage>
</organism>
<sequence>MGAKAMTVSIWILSLSISCALGIEITRGRARDHSNTICSTWGNEYIKTFDGDVYQFPGTCVYNLASDCHESYLEFSVHMRRTNEGGHPTIKELVIMIKEEVIILTPKLAIVNEELVSTPYYGSGILVERNEIYTKLYTKLGLTLMWNGEDAVMMHSSLFLTGDPLSPIEFGNLQKVHQPNEECEDTVEEETMAACTQYRDKCEEMLTARSWSDCSRRLNLESYIHTCMLDMCSCTAPKKEDCICSTLSEFSRQCSHAGGKPDDWRTDTLCLTRQDCAKGHFSVLGELGPCGTQELDTCLKTVVLLLNKDLSSRSQRAAWGTLTPVLVIKANGKVFLHNTEIQLPHTAGNLHIFRPSSFHIILQTEFGLQIQVQMVPIMQVYLTLDQSYKTQVCGLCGNFNDKHSDDFKTFQGMVEGTASAYANSWKAQASCPDKTDRLDDPCSISMENENYAEHWCSALMKDDFSKCHTVVDPEEYYRRCKYSSCNSEKSEDFLCAAISSYIRACVAKGVQLQGWRSSVCDKHISSCPASQNFSYALRGCQRTCRSLSSGQEGCSVDFVPVDGCSCPQGLYQDEQGTCVPKARCPCLHNGELIKPGKSIKIQDERCTCINGNFHCISENMMSKYCPSSMVYFSCNNAEPGASGIECQKTCQNLNRDCYQVGCKSGCMCPDGLIADGRGNCVHEHQCSCLHDGRHYATGAQIREKCNLCTCKSGTWHCTRNECHRTCTIYGSGHYITFDARRYEFEGDCGYIATQRTELTLADGKYEVKDLGVGKKVTFTVRTIGLYIAIEASNGLDVLWDQKTTVYIILSPQYKGKVCGLCGNYDDNAKNDFTTQGQLQVANPMEFGNSWKIQSSCPDVLNDTNPCVINHHWHNRAKLHCSIIKGKTFKDCHQKVDFTPYYDACVHDSCSCDSGGDCQCFCTAVASYAAACNSAGVCVNWRTPDICPMFCDYYNPPDECEWHYQACGSPCFKTCLNPEGICNTTLPNLEGCFPKCPPEAPIYDEHKKICHCNGWGDPHYTTFDGVYYSYQGNCSYVLVEEITPKFDNFGVYIDNVHCDIRDQVSCPRSIIVTFDTLVVELRNTETGGRVKLQVLVNKHVVSLPFAKYGMKIYSSKMYIFVEIPEIKAVISFSGIAFTIDLPYHIFGNNTQGQCGTCTNNQADDCMLPGGQLINDCAVMADYWPVKDPNKVDCVSPSLVPTNRPPSPTVPAITPCVPDSLCSLLKSRHIPVDNFFQACVFDGCHVQNSSIECSSLQTYASMCASVGICIDWRSLTHGKCPSNCSPNMVYKPCGPAEQPSCALSSFGSVEKEGTPMISEGCFCPEGSMLFSPNSEVCVKKCGCLDPHGVPREFDEKFEHNCQDCVCSRDTYGVQCSPRECPANTDLTCTGLGFIMVNETSLEDPCCHQLICIPKGVCVHNDAEYMPGGKVPVNECQVCTCTENVDLKTKLNVISCIPIPCNYTCEPPGETWSPPDNKCALHGCMKIKDSFISTLANIACPPFHEANCQPGTIETTPDGCCKTCIKKQKDCKLTTVNSYITYRGCQSTEKIAIMYCEGTCGTFSKYSSEAANMEHKCSCCQEAKTHNVSIVLSCPGGKSLPYTYIQTDQCDCVTTSCEPLRSVESQALPNKKSRRSVPRP</sequence>
<dbReference type="InterPro" id="IPR001846">
    <property type="entry name" value="VWF_type-D"/>
</dbReference>
<dbReference type="FunFam" id="2.10.25.10:FF:000674">
    <property type="entry name" value="Mucin-2"/>
    <property type="match status" value="1"/>
</dbReference>
<feature type="chain" id="PRO_5019265615" evidence="7">
    <location>
        <begin position="23"/>
        <end position="1637"/>
    </location>
</feature>
<dbReference type="CDD" id="cd19941">
    <property type="entry name" value="TIL"/>
    <property type="match status" value="3"/>
</dbReference>
<feature type="disulfide bond" evidence="6">
    <location>
        <begin position="1553"/>
        <end position="1607"/>
    </location>
</feature>
<feature type="signal peptide" evidence="7">
    <location>
        <begin position="1"/>
        <end position="22"/>
    </location>
</feature>
<dbReference type="GO" id="GO:0005615">
    <property type="term" value="C:extracellular space"/>
    <property type="evidence" value="ECO:0007669"/>
    <property type="project" value="TreeGrafter"/>
</dbReference>
<feature type="disulfide bond" evidence="6">
    <location>
        <begin position="1542"/>
        <end position="1591"/>
    </location>
</feature>
<protein>
    <submittedName>
        <fullName evidence="11">Mucin-2</fullName>
    </submittedName>
</protein>
<feature type="domain" description="VWFD" evidence="10">
    <location>
        <begin position="1009"/>
        <end position="1193"/>
    </location>
</feature>
<feature type="domain" description="VWFD" evidence="10">
    <location>
        <begin position="36"/>
        <end position="219"/>
    </location>
</feature>
<comment type="caution">
    <text evidence="6">Lacks conserved residue(s) required for the propagation of feature annotation.</text>
</comment>
<dbReference type="PROSITE" id="PS01225">
    <property type="entry name" value="CTCK_2"/>
    <property type="match status" value="1"/>
</dbReference>
<dbReference type="Pfam" id="PF00094">
    <property type="entry name" value="VWD"/>
    <property type="match status" value="5"/>
</dbReference>
<dbReference type="Pfam" id="PF08742">
    <property type="entry name" value="C8"/>
    <property type="match status" value="3"/>
</dbReference>
<evidence type="ECO:0000256" key="7">
    <source>
        <dbReference type="SAM" id="SignalP"/>
    </source>
</evidence>
<feature type="domain" description="CTCK" evidence="8">
    <location>
        <begin position="1521"/>
        <end position="1615"/>
    </location>
</feature>
<dbReference type="PANTHER" id="PTHR11339">
    <property type="entry name" value="EXTRACELLULAR MATRIX GLYCOPROTEIN RELATED"/>
    <property type="match status" value="1"/>
</dbReference>
<dbReference type="EMBL" id="SCEB01215347">
    <property type="protein sequence ID" value="RXM30042.1"/>
    <property type="molecule type" value="Genomic_DNA"/>
</dbReference>
<comment type="caution">
    <text evidence="11">The sequence shown here is derived from an EMBL/GenBank/DDBJ whole genome shotgun (WGS) entry which is preliminary data.</text>
</comment>
<dbReference type="PROSITE" id="PS51257">
    <property type="entry name" value="PROKAR_LIPOPROTEIN"/>
    <property type="match status" value="1"/>
</dbReference>
<dbReference type="Pfam" id="PF25962">
    <property type="entry name" value="TIL_OTOGL_Mucin"/>
    <property type="match status" value="1"/>
</dbReference>
<dbReference type="SUPFAM" id="SSF57603">
    <property type="entry name" value="FnI-like domain"/>
    <property type="match status" value="1"/>
</dbReference>
<dbReference type="InterPro" id="IPR014853">
    <property type="entry name" value="VWF/SSPO/ZAN-like_Cys-rich_dom"/>
</dbReference>
<evidence type="ECO:0000259" key="9">
    <source>
        <dbReference type="PROSITE" id="PS50184"/>
    </source>
</evidence>
<evidence type="ECO:0000259" key="10">
    <source>
        <dbReference type="PROSITE" id="PS51233"/>
    </source>
</evidence>
<feature type="domain" description="VWFD" evidence="10">
    <location>
        <begin position="655"/>
        <end position="857"/>
    </location>
</feature>